<gene>
    <name evidence="4" type="ORF">WJX74_004040</name>
</gene>
<dbReference type="PANTHER" id="PTHR43775">
    <property type="entry name" value="FATTY ACID SYNTHASE"/>
    <property type="match status" value="1"/>
</dbReference>
<dbReference type="Gene3D" id="1.10.1200.10">
    <property type="entry name" value="ACP-like"/>
    <property type="match status" value="2"/>
</dbReference>
<keyword evidence="5" id="KW-1185">Reference proteome</keyword>
<dbReference type="Pfam" id="PF00550">
    <property type="entry name" value="PP-binding"/>
    <property type="match status" value="1"/>
</dbReference>
<dbReference type="InterPro" id="IPR009081">
    <property type="entry name" value="PP-bd_ACP"/>
</dbReference>
<accession>A0AAW1RLA7</accession>
<evidence type="ECO:0000259" key="3">
    <source>
        <dbReference type="SMART" id="SM00823"/>
    </source>
</evidence>
<dbReference type="PROSITE" id="PS00012">
    <property type="entry name" value="PHOSPHOPANTETHEINE"/>
    <property type="match status" value="1"/>
</dbReference>
<feature type="domain" description="Polyketide synthase-like phosphopantetheine-binding" evidence="3">
    <location>
        <begin position="190"/>
        <end position="246"/>
    </location>
</feature>
<sequence>MHAPDGSLLSGMDAFCLSATSTKPTHEPPASAWTLACGPMQETTVEDSSSDPADTSAAVVRPSQTARMVGLKLQSVVRGSEASEAPSGLANVPQEKRLAADDVVYVIEHRTASPAHAPAAAVEVGAELSKTFGLELPHTLAFDYPTISALTGFIAAELASSHSSAATSARTSTPLTAEPARAARQLGEVHAAVVAAVTGVLGHTVADDIPLVAAGLDSLAAVELRNEISRMGQNLVHGFLHLAQVNPFIASSLQPRSQMTSKAMLHAHMPKQDGPEPLHEATERHLLAMGVSAFAFQGTNAHVVMGRCVFDGLYKDVERFVVQDVVTASNDHGYRLIVAEIWAVE</sequence>
<keyword evidence="1" id="KW-0596">Phosphopantetheine</keyword>
<reference evidence="4 5" key="1">
    <citation type="journal article" date="2024" name="Nat. Commun.">
        <title>Phylogenomics reveals the evolutionary origins of lichenization in chlorophyte algae.</title>
        <authorList>
            <person name="Puginier C."/>
            <person name="Libourel C."/>
            <person name="Otte J."/>
            <person name="Skaloud P."/>
            <person name="Haon M."/>
            <person name="Grisel S."/>
            <person name="Petersen M."/>
            <person name="Berrin J.G."/>
            <person name="Delaux P.M."/>
            <person name="Dal Grande F."/>
            <person name="Keller J."/>
        </authorList>
    </citation>
    <scope>NUCLEOTIDE SEQUENCE [LARGE SCALE GENOMIC DNA]</scope>
    <source>
        <strain evidence="4 5">SAG 2145</strain>
    </source>
</reference>
<dbReference type="InterPro" id="IPR050091">
    <property type="entry name" value="PKS_NRPS_Biosynth_Enz"/>
</dbReference>
<keyword evidence="2" id="KW-0597">Phosphoprotein</keyword>
<feature type="domain" description="Polyketide synthase-like phosphopantetheine-binding" evidence="3">
    <location>
        <begin position="96"/>
        <end position="158"/>
    </location>
</feature>
<dbReference type="EMBL" id="JALJOS010000009">
    <property type="protein sequence ID" value="KAK9834539.1"/>
    <property type="molecule type" value="Genomic_DNA"/>
</dbReference>
<evidence type="ECO:0000313" key="5">
    <source>
        <dbReference type="Proteomes" id="UP001438707"/>
    </source>
</evidence>
<dbReference type="GO" id="GO:0006633">
    <property type="term" value="P:fatty acid biosynthetic process"/>
    <property type="evidence" value="ECO:0007669"/>
    <property type="project" value="TreeGrafter"/>
</dbReference>
<dbReference type="InterPro" id="IPR020806">
    <property type="entry name" value="PKS_PP-bd"/>
</dbReference>
<dbReference type="Proteomes" id="UP001438707">
    <property type="component" value="Unassembled WGS sequence"/>
</dbReference>
<protein>
    <recommendedName>
        <fullName evidence="3">Polyketide synthase-like phosphopantetheine-binding domain-containing protein</fullName>
    </recommendedName>
</protein>
<evidence type="ECO:0000256" key="2">
    <source>
        <dbReference type="ARBA" id="ARBA00022553"/>
    </source>
</evidence>
<name>A0AAW1RLA7_9CHLO</name>
<proteinExistence type="predicted"/>
<evidence type="ECO:0000256" key="1">
    <source>
        <dbReference type="ARBA" id="ARBA00022450"/>
    </source>
</evidence>
<dbReference type="SUPFAM" id="SSF47336">
    <property type="entry name" value="ACP-like"/>
    <property type="match status" value="2"/>
</dbReference>
<dbReference type="AlphaFoldDB" id="A0AAW1RLA7"/>
<dbReference type="PANTHER" id="PTHR43775:SF37">
    <property type="entry name" value="SI:DKEY-61P9.11"/>
    <property type="match status" value="1"/>
</dbReference>
<dbReference type="SMART" id="SM00823">
    <property type="entry name" value="PKS_PP"/>
    <property type="match status" value="2"/>
</dbReference>
<evidence type="ECO:0000313" key="4">
    <source>
        <dbReference type="EMBL" id="KAK9834539.1"/>
    </source>
</evidence>
<dbReference type="InterPro" id="IPR006162">
    <property type="entry name" value="Ppantetheine_attach_site"/>
</dbReference>
<dbReference type="InterPro" id="IPR036736">
    <property type="entry name" value="ACP-like_sf"/>
</dbReference>
<dbReference type="GO" id="GO:0031177">
    <property type="term" value="F:phosphopantetheine binding"/>
    <property type="evidence" value="ECO:0007669"/>
    <property type="project" value="InterPro"/>
</dbReference>
<dbReference type="GO" id="GO:0004312">
    <property type="term" value="F:fatty acid synthase activity"/>
    <property type="evidence" value="ECO:0007669"/>
    <property type="project" value="TreeGrafter"/>
</dbReference>
<organism evidence="4 5">
    <name type="scientific">Apatococcus lobatus</name>
    <dbReference type="NCBI Taxonomy" id="904363"/>
    <lineage>
        <taxon>Eukaryota</taxon>
        <taxon>Viridiplantae</taxon>
        <taxon>Chlorophyta</taxon>
        <taxon>core chlorophytes</taxon>
        <taxon>Trebouxiophyceae</taxon>
        <taxon>Chlorellales</taxon>
        <taxon>Chlorellaceae</taxon>
        <taxon>Apatococcus</taxon>
    </lineage>
</organism>
<comment type="caution">
    <text evidence="4">The sequence shown here is derived from an EMBL/GenBank/DDBJ whole genome shotgun (WGS) entry which is preliminary data.</text>
</comment>